<comment type="caution">
    <text evidence="6">The sequence shown here is derived from an EMBL/GenBank/DDBJ whole genome shotgun (WGS) entry which is preliminary data.</text>
</comment>
<dbReference type="PROSITE" id="PS00134">
    <property type="entry name" value="TRYPSIN_HIS"/>
    <property type="match status" value="1"/>
</dbReference>
<accession>A0AAV2SBB3</accession>
<evidence type="ECO:0000259" key="5">
    <source>
        <dbReference type="PROSITE" id="PS50240"/>
    </source>
</evidence>
<organism evidence="6 7">
    <name type="scientific">Meganyctiphanes norvegica</name>
    <name type="common">Northern krill</name>
    <name type="synonym">Thysanopoda norvegica</name>
    <dbReference type="NCBI Taxonomy" id="48144"/>
    <lineage>
        <taxon>Eukaryota</taxon>
        <taxon>Metazoa</taxon>
        <taxon>Ecdysozoa</taxon>
        <taxon>Arthropoda</taxon>
        <taxon>Crustacea</taxon>
        <taxon>Multicrustacea</taxon>
        <taxon>Malacostraca</taxon>
        <taxon>Eumalacostraca</taxon>
        <taxon>Eucarida</taxon>
        <taxon>Euphausiacea</taxon>
        <taxon>Euphausiidae</taxon>
        <taxon>Meganyctiphanes</taxon>
    </lineage>
</organism>
<keyword evidence="2" id="KW-1015">Disulfide bond</keyword>
<dbReference type="InterPro" id="IPR018114">
    <property type="entry name" value="TRYPSIN_HIS"/>
</dbReference>
<sequence length="170" mass="19397">ASLHTSATNLGFQTFKCGAVLISNRYLLTAAHCVTRERLIGISMGREDLNDHTNIGRSTYRIKKIYVHPDYEPARDEFHDIAILQTDRKVEYSQKIWPYCLPASNQQLSDRFSVQLAGWGQVNSSSRASVLQSADLKMVDNSRCEWLWSQHAPGHYNLLKGYSYPQGFTR</sequence>
<keyword evidence="1" id="KW-0732">Signal</keyword>
<dbReference type="SMART" id="SM00020">
    <property type="entry name" value="Tryp_SPc"/>
    <property type="match status" value="1"/>
</dbReference>
<reference evidence="6 7" key="1">
    <citation type="submission" date="2024-05" db="EMBL/GenBank/DDBJ databases">
        <authorList>
            <person name="Wallberg A."/>
        </authorList>
    </citation>
    <scope>NUCLEOTIDE SEQUENCE [LARGE SCALE GENOMIC DNA]</scope>
</reference>
<dbReference type="InterPro" id="IPR009003">
    <property type="entry name" value="Peptidase_S1_PA"/>
</dbReference>
<proteinExistence type="inferred from homology"/>
<keyword evidence="7" id="KW-1185">Reference proteome</keyword>
<dbReference type="SUPFAM" id="SSF50494">
    <property type="entry name" value="Trypsin-like serine proteases"/>
    <property type="match status" value="1"/>
</dbReference>
<evidence type="ECO:0000256" key="4">
    <source>
        <dbReference type="ARBA" id="ARBA00024195"/>
    </source>
</evidence>
<feature type="non-terminal residue" evidence="6">
    <location>
        <position position="1"/>
    </location>
</feature>
<dbReference type="PANTHER" id="PTHR24256">
    <property type="entry name" value="TRYPTASE-RELATED"/>
    <property type="match status" value="1"/>
</dbReference>
<dbReference type="Gene3D" id="2.40.10.10">
    <property type="entry name" value="Trypsin-like serine proteases"/>
    <property type="match status" value="2"/>
</dbReference>
<feature type="domain" description="Peptidase S1" evidence="5">
    <location>
        <begin position="1"/>
        <end position="170"/>
    </location>
</feature>
<evidence type="ECO:0000256" key="1">
    <source>
        <dbReference type="ARBA" id="ARBA00022729"/>
    </source>
</evidence>
<dbReference type="FunFam" id="2.40.10.10:FF:000028">
    <property type="entry name" value="Serine protease easter"/>
    <property type="match status" value="1"/>
</dbReference>
<keyword evidence="3" id="KW-0325">Glycoprotein</keyword>
<feature type="non-terminal residue" evidence="6">
    <location>
        <position position="170"/>
    </location>
</feature>
<evidence type="ECO:0000256" key="3">
    <source>
        <dbReference type="ARBA" id="ARBA00023180"/>
    </source>
</evidence>
<dbReference type="GO" id="GO:0004252">
    <property type="term" value="F:serine-type endopeptidase activity"/>
    <property type="evidence" value="ECO:0007669"/>
    <property type="project" value="InterPro"/>
</dbReference>
<dbReference type="Proteomes" id="UP001497623">
    <property type="component" value="Unassembled WGS sequence"/>
</dbReference>
<dbReference type="EMBL" id="CAXKWB010059220">
    <property type="protein sequence ID" value="CAL4181708.1"/>
    <property type="molecule type" value="Genomic_DNA"/>
</dbReference>
<evidence type="ECO:0000313" key="7">
    <source>
        <dbReference type="Proteomes" id="UP001497623"/>
    </source>
</evidence>
<evidence type="ECO:0000256" key="2">
    <source>
        <dbReference type="ARBA" id="ARBA00023157"/>
    </source>
</evidence>
<dbReference type="InterPro" id="IPR051487">
    <property type="entry name" value="Ser/Thr_Proteases_Immune/Dev"/>
</dbReference>
<gene>
    <name evidence="6" type="ORF">MNOR_LOCUS35451</name>
</gene>
<comment type="similarity">
    <text evidence="4">Belongs to the peptidase S1 family. CLIP subfamily.</text>
</comment>
<evidence type="ECO:0000313" key="6">
    <source>
        <dbReference type="EMBL" id="CAL4181708.1"/>
    </source>
</evidence>
<dbReference type="Pfam" id="PF00089">
    <property type="entry name" value="Trypsin"/>
    <property type="match status" value="1"/>
</dbReference>
<dbReference type="PROSITE" id="PS50240">
    <property type="entry name" value="TRYPSIN_DOM"/>
    <property type="match status" value="1"/>
</dbReference>
<name>A0AAV2SBB3_MEGNR</name>
<protein>
    <recommendedName>
        <fullName evidence="5">Peptidase S1 domain-containing protein</fullName>
    </recommendedName>
</protein>
<dbReference type="GO" id="GO:0006508">
    <property type="term" value="P:proteolysis"/>
    <property type="evidence" value="ECO:0007669"/>
    <property type="project" value="InterPro"/>
</dbReference>
<dbReference type="AlphaFoldDB" id="A0AAV2SBB3"/>
<dbReference type="InterPro" id="IPR001254">
    <property type="entry name" value="Trypsin_dom"/>
</dbReference>
<dbReference type="InterPro" id="IPR043504">
    <property type="entry name" value="Peptidase_S1_PA_chymotrypsin"/>
</dbReference>